<dbReference type="Gene3D" id="3.40.1190.20">
    <property type="match status" value="1"/>
</dbReference>
<dbReference type="PANTHER" id="PTHR12592">
    <property type="entry name" value="ATP-DEPENDENT (S)-NAD(P)H-HYDRATE DEHYDRATASE FAMILY MEMBER"/>
    <property type="match status" value="1"/>
</dbReference>
<dbReference type="CDD" id="cd01171">
    <property type="entry name" value="YXKO-related"/>
    <property type="match status" value="1"/>
</dbReference>
<dbReference type="EC" id="4.2.1.93" evidence="7"/>
<evidence type="ECO:0000256" key="2">
    <source>
        <dbReference type="ARBA" id="ARBA00022840"/>
    </source>
</evidence>
<dbReference type="Proteomes" id="UP000886520">
    <property type="component" value="Chromosome 8"/>
</dbReference>
<dbReference type="PANTHER" id="PTHR12592:SF0">
    <property type="entry name" value="ATP-DEPENDENT (S)-NAD(P)H-HYDRATE DEHYDRATASE"/>
    <property type="match status" value="1"/>
</dbReference>
<dbReference type="GO" id="GO:0047453">
    <property type="term" value="F:ATP-dependent NAD(P)H-hydrate dehydratase activity"/>
    <property type="evidence" value="ECO:0007669"/>
    <property type="project" value="UniProtKB-UniRule"/>
</dbReference>
<dbReference type="OrthoDB" id="8110916at2759"/>
<evidence type="ECO:0000313" key="10">
    <source>
        <dbReference type="Proteomes" id="UP000886520"/>
    </source>
</evidence>
<evidence type="ECO:0000256" key="7">
    <source>
        <dbReference type="HAMAP-Rule" id="MF_03157"/>
    </source>
</evidence>
<keyword evidence="7" id="KW-0597">Phosphoprotein</keyword>
<gene>
    <name evidence="9" type="ORF">GOP47_0008661</name>
</gene>
<dbReference type="PROSITE" id="PS01050">
    <property type="entry name" value="YJEF_C_2"/>
    <property type="match status" value="1"/>
</dbReference>
<dbReference type="HAMAP" id="MF_01965">
    <property type="entry name" value="NADHX_dehydratase"/>
    <property type="match status" value="1"/>
</dbReference>
<keyword evidence="4 7" id="KW-0520">NAD</keyword>
<dbReference type="PROSITE" id="PS51383">
    <property type="entry name" value="YJEF_C_3"/>
    <property type="match status" value="1"/>
</dbReference>
<dbReference type="GO" id="GO:0110051">
    <property type="term" value="P:metabolite repair"/>
    <property type="evidence" value="ECO:0007669"/>
    <property type="project" value="TreeGrafter"/>
</dbReference>
<comment type="cofactor">
    <cofactor evidence="7">
        <name>Mg(2+)</name>
        <dbReference type="ChEBI" id="CHEBI:18420"/>
    </cofactor>
</comment>
<dbReference type="InterPro" id="IPR017953">
    <property type="entry name" value="Carbohydrate_kinase_pred_CS"/>
</dbReference>
<feature type="binding site" evidence="7">
    <location>
        <position position="125"/>
    </location>
    <ligand>
        <name>(6S)-NADPHX</name>
        <dbReference type="ChEBI" id="CHEBI:64076"/>
    </ligand>
</feature>
<feature type="domain" description="YjeF C-terminal" evidence="8">
    <location>
        <begin position="13"/>
        <end position="336"/>
    </location>
</feature>
<proteinExistence type="inferred from homology"/>
<dbReference type="Pfam" id="PF01256">
    <property type="entry name" value="Carb_kinase"/>
    <property type="match status" value="1"/>
</dbReference>
<comment type="function">
    <text evidence="7">Catalyzes the dehydration of the S-form of NAD(P)HX at the expense of ATP, which is converted to ADP. Together with NAD(P)HX epimerase, which catalyzes the epimerization of the S- and R-forms, the enzyme allows the repair of both epimers of NAD(P)HX, a damaged form of NAD(P)H that is a result of enzymatic or heat-dependent hydration.</text>
</comment>
<dbReference type="GO" id="GO:0005524">
    <property type="term" value="F:ATP binding"/>
    <property type="evidence" value="ECO:0007669"/>
    <property type="project" value="UniProtKB-KW"/>
</dbReference>
<name>A0A9D4UZA0_ADICA</name>
<dbReference type="GO" id="GO:0046496">
    <property type="term" value="P:nicotinamide nucleotide metabolic process"/>
    <property type="evidence" value="ECO:0007669"/>
    <property type="project" value="UniProtKB-UniRule"/>
</dbReference>
<comment type="catalytic activity">
    <reaction evidence="6 7">
        <text>(6S)-NADPHX + ATP = ADP + phosphate + NADPH + H(+)</text>
        <dbReference type="Rhea" id="RHEA:32231"/>
        <dbReference type="ChEBI" id="CHEBI:15378"/>
        <dbReference type="ChEBI" id="CHEBI:30616"/>
        <dbReference type="ChEBI" id="CHEBI:43474"/>
        <dbReference type="ChEBI" id="CHEBI:57783"/>
        <dbReference type="ChEBI" id="CHEBI:64076"/>
        <dbReference type="ChEBI" id="CHEBI:456216"/>
        <dbReference type="EC" id="4.2.1.93"/>
    </reaction>
</comment>
<feature type="binding site" evidence="7">
    <location>
        <position position="256"/>
    </location>
    <ligand>
        <name>(6S)-NADPHX</name>
        <dbReference type="ChEBI" id="CHEBI:64076"/>
    </ligand>
</feature>
<keyword evidence="5 7" id="KW-0456">Lyase</keyword>
<dbReference type="InterPro" id="IPR000631">
    <property type="entry name" value="CARKD"/>
</dbReference>
<keyword evidence="3" id="KW-0521">NADP</keyword>
<comment type="caution">
    <text evidence="9">The sequence shown here is derived from an EMBL/GenBank/DDBJ whole genome shotgun (WGS) entry which is preliminary data.</text>
</comment>
<feature type="binding site" evidence="7">
    <location>
        <begin position="246"/>
        <end position="255"/>
    </location>
    <ligand>
        <name>ATP</name>
        <dbReference type="ChEBI" id="CHEBI:30616"/>
    </ligand>
</feature>
<evidence type="ECO:0000256" key="3">
    <source>
        <dbReference type="ARBA" id="ARBA00022857"/>
    </source>
</evidence>
<evidence type="ECO:0000256" key="5">
    <source>
        <dbReference type="ARBA" id="ARBA00023239"/>
    </source>
</evidence>
<keyword evidence="2 7" id="KW-0067">ATP-binding</keyword>
<protein>
    <recommendedName>
        <fullName evidence="7">ATP-dependent (S)-NAD(P)H-hydrate dehydratase</fullName>
        <ecNumber evidence="7">4.2.1.93</ecNumber>
    </recommendedName>
    <alternativeName>
        <fullName evidence="7">ATP-dependent NAD(P)HX dehydratase</fullName>
    </alternativeName>
</protein>
<sequence>MKLDMASSKLDVILPALRAVVPPLSASRYKGQAGKVAVVGGCREYTGAPYFSAISALKVGADLSHVFCTQGAATVIKSYSPELIVHPILEESHDVKGERQEVQKKVLCEIGKWLDRFDCLVIGPGLGRDPFLLDCVSEIIQEAKAKEIPLVIDGDGLFLITNSPELVCGYSSAILTPNVNEHKRLVAKMADVDGEAPALPNDVNGEDLASQLKELAKKMGGITIVQKGNVDHISDGISVLSSDFFGSPRRCGGQGDVLSGSIGAFMAWSRAFFMTGGNDNVKVFVEERLSKNPALVAAMAGSLLVRKTASEAYLQKKRSMVTGDLIEVIGKSMEELFPAVEEKPLIVLFEAL</sequence>
<dbReference type="FunFam" id="3.40.1190.20:FF:000028">
    <property type="entry name" value="ATP-dependent (S)-NAD(P)H-hydrate dehydratase"/>
    <property type="match status" value="1"/>
</dbReference>
<comment type="catalytic activity">
    <reaction evidence="7">
        <text>(6S)-NADHX + ATP = ADP + phosphate + NADH + H(+)</text>
        <dbReference type="Rhea" id="RHEA:19017"/>
        <dbReference type="ChEBI" id="CHEBI:15378"/>
        <dbReference type="ChEBI" id="CHEBI:30616"/>
        <dbReference type="ChEBI" id="CHEBI:43474"/>
        <dbReference type="ChEBI" id="CHEBI:57945"/>
        <dbReference type="ChEBI" id="CHEBI:64074"/>
        <dbReference type="ChEBI" id="CHEBI:456216"/>
        <dbReference type="EC" id="4.2.1.93"/>
    </reaction>
</comment>
<dbReference type="AlphaFoldDB" id="A0A9D4UZA0"/>
<dbReference type="InterPro" id="IPR029056">
    <property type="entry name" value="Ribokinase-like"/>
</dbReference>
<feature type="binding site" evidence="7">
    <location>
        <begin position="227"/>
        <end position="231"/>
    </location>
    <ligand>
        <name>ATP</name>
        <dbReference type="ChEBI" id="CHEBI:30616"/>
    </ligand>
</feature>
<dbReference type="EMBL" id="JABFUD020000008">
    <property type="protein sequence ID" value="KAI5076596.1"/>
    <property type="molecule type" value="Genomic_DNA"/>
</dbReference>
<evidence type="ECO:0000256" key="6">
    <source>
        <dbReference type="ARBA" id="ARBA00047472"/>
    </source>
</evidence>
<feature type="binding site" evidence="7">
    <location>
        <begin position="178"/>
        <end position="184"/>
    </location>
    <ligand>
        <name>(6S)-NADPHX</name>
        <dbReference type="ChEBI" id="CHEBI:64076"/>
    </ligand>
</feature>
<evidence type="ECO:0000256" key="1">
    <source>
        <dbReference type="ARBA" id="ARBA00022741"/>
    </source>
</evidence>
<evidence type="ECO:0000313" key="9">
    <source>
        <dbReference type="EMBL" id="KAI5076596.1"/>
    </source>
</evidence>
<comment type="similarity">
    <text evidence="7">Belongs to the NnrD/CARKD family.</text>
</comment>
<keyword evidence="1 7" id="KW-0547">Nucleotide-binding</keyword>
<evidence type="ECO:0000256" key="4">
    <source>
        <dbReference type="ARBA" id="ARBA00023027"/>
    </source>
</evidence>
<reference evidence="9" key="1">
    <citation type="submission" date="2021-01" db="EMBL/GenBank/DDBJ databases">
        <title>Adiantum capillus-veneris genome.</title>
        <authorList>
            <person name="Fang Y."/>
            <person name="Liao Q."/>
        </authorList>
    </citation>
    <scope>NUCLEOTIDE SEQUENCE</scope>
    <source>
        <strain evidence="9">H3</strain>
        <tissue evidence="9">Leaf</tissue>
    </source>
</reference>
<dbReference type="NCBIfam" id="TIGR00196">
    <property type="entry name" value="yjeF_cterm"/>
    <property type="match status" value="1"/>
</dbReference>
<organism evidence="9 10">
    <name type="scientific">Adiantum capillus-veneris</name>
    <name type="common">Maidenhair fern</name>
    <dbReference type="NCBI Taxonomy" id="13818"/>
    <lineage>
        <taxon>Eukaryota</taxon>
        <taxon>Viridiplantae</taxon>
        <taxon>Streptophyta</taxon>
        <taxon>Embryophyta</taxon>
        <taxon>Tracheophyta</taxon>
        <taxon>Polypodiopsida</taxon>
        <taxon>Polypodiidae</taxon>
        <taxon>Polypodiales</taxon>
        <taxon>Pteridineae</taxon>
        <taxon>Pteridaceae</taxon>
        <taxon>Vittarioideae</taxon>
        <taxon>Adiantum</taxon>
    </lineage>
</organism>
<accession>A0A9D4UZA0</accession>
<dbReference type="SUPFAM" id="SSF53613">
    <property type="entry name" value="Ribokinase-like"/>
    <property type="match status" value="1"/>
</dbReference>
<keyword evidence="10" id="KW-1185">Reference proteome</keyword>
<evidence type="ECO:0000259" key="8">
    <source>
        <dbReference type="PROSITE" id="PS51383"/>
    </source>
</evidence>